<dbReference type="InterPro" id="IPR050539">
    <property type="entry name" value="ThrE_Dicarb/AminoAcid_Exp"/>
</dbReference>
<evidence type="ECO:0000256" key="4">
    <source>
        <dbReference type="ARBA" id="ARBA00022989"/>
    </source>
</evidence>
<dbReference type="PANTHER" id="PTHR34390">
    <property type="entry name" value="UPF0442 PROTEIN YJJB-RELATED"/>
    <property type="match status" value="1"/>
</dbReference>
<gene>
    <name evidence="9" type="ORF">CYJ86_08010</name>
    <name evidence="10" type="ORF">J3E67_001715</name>
</gene>
<evidence type="ECO:0000256" key="5">
    <source>
        <dbReference type="ARBA" id="ARBA00023136"/>
    </source>
</evidence>
<dbReference type="GO" id="GO:0005886">
    <property type="term" value="C:plasma membrane"/>
    <property type="evidence" value="ECO:0007669"/>
    <property type="project" value="UniProtKB-SubCell"/>
</dbReference>
<evidence type="ECO:0000313" key="11">
    <source>
        <dbReference type="Proteomes" id="UP000234740"/>
    </source>
</evidence>
<dbReference type="Proteomes" id="UP000663932">
    <property type="component" value="Chromosome"/>
</dbReference>
<comment type="similarity">
    <text evidence="6">Belongs to the ThrE exporter (TC 2.A.79) family.</text>
</comment>
<reference evidence="10" key="2">
    <citation type="submission" date="2021-03" db="EMBL/GenBank/DDBJ databases">
        <title>Whole genome sequence of Lactobacillus gasseri HL75.</title>
        <authorList>
            <person name="Kim J.-M."/>
            <person name="Chung S.H."/>
            <person name="Kim J.-S."/>
        </authorList>
    </citation>
    <scope>NUCLEOTIDE SEQUENCE</scope>
    <source>
        <strain evidence="10">HL75</strain>
    </source>
</reference>
<keyword evidence="2" id="KW-1003">Cell membrane</keyword>
<feature type="transmembrane region" description="Helical" evidence="7">
    <location>
        <begin position="238"/>
        <end position="257"/>
    </location>
</feature>
<dbReference type="RefSeq" id="WP_039157653.1">
    <property type="nucleotide sequence ID" value="NZ_CABHMU010000033.1"/>
</dbReference>
<dbReference type="Proteomes" id="UP000234740">
    <property type="component" value="Unassembled WGS sequence"/>
</dbReference>
<feature type="transmembrane region" description="Helical" evidence="7">
    <location>
        <begin position="119"/>
        <end position="139"/>
    </location>
</feature>
<dbReference type="InterPro" id="IPR010619">
    <property type="entry name" value="ThrE-like_N"/>
</dbReference>
<keyword evidence="3 7" id="KW-0812">Transmembrane</keyword>
<accession>A0A1V3Y0U1</accession>
<name>A0A1V3Y0U1_LACGS</name>
<evidence type="ECO:0000256" key="1">
    <source>
        <dbReference type="ARBA" id="ARBA00004651"/>
    </source>
</evidence>
<evidence type="ECO:0000313" key="10">
    <source>
        <dbReference type="EMBL" id="QTD67262.1"/>
    </source>
</evidence>
<protein>
    <submittedName>
        <fullName evidence="9 10">Threonine/serine exporter</fullName>
    </submittedName>
</protein>
<evidence type="ECO:0000256" key="3">
    <source>
        <dbReference type="ARBA" id="ARBA00022692"/>
    </source>
</evidence>
<feature type="domain" description="Threonine/serine exporter-like N-terminal" evidence="8">
    <location>
        <begin position="16"/>
        <end position="255"/>
    </location>
</feature>
<dbReference type="EMBL" id="PKKC01000004">
    <property type="protein sequence ID" value="PKZ90303.1"/>
    <property type="molecule type" value="Genomic_DNA"/>
</dbReference>
<feature type="transmembrane region" description="Helical" evidence="7">
    <location>
        <begin position="171"/>
        <end position="191"/>
    </location>
</feature>
<proteinExistence type="inferred from homology"/>
<feature type="transmembrane region" description="Helical" evidence="7">
    <location>
        <begin position="146"/>
        <end position="165"/>
    </location>
</feature>
<evidence type="ECO:0000256" key="7">
    <source>
        <dbReference type="SAM" id="Phobius"/>
    </source>
</evidence>
<dbReference type="GO" id="GO:0022857">
    <property type="term" value="F:transmembrane transporter activity"/>
    <property type="evidence" value="ECO:0007669"/>
    <property type="project" value="InterPro"/>
</dbReference>
<dbReference type="EMBL" id="CP071801">
    <property type="protein sequence ID" value="QTD67262.1"/>
    <property type="molecule type" value="Genomic_DNA"/>
</dbReference>
<evidence type="ECO:0000313" key="9">
    <source>
        <dbReference type="EMBL" id="PKZ90303.1"/>
    </source>
</evidence>
<dbReference type="GeneID" id="48925697"/>
<sequence>MNKEHVSQDYAAEVLDTCLKAGRLMIEGGSETYRVEDTMMRIARNAGITGARCFTTPTGIFMSLGEHSYTQVTQVKKRNINLELVDRVNELSREFAAEKITLKELQERLQQISISIPDFPIWLQIIGAAILSPTLMVLFMDDYDWIDFPAAAVIGGLSYAVYLAIKRYTNIRFLAEMVTAIFMGVITIFACKLFPKLIVDNILIGSLMTLVPGVAITNALRDLFGGDLLSGMARTTEAVLTAIALGGGIGIAIKLLWGVM</sequence>
<evidence type="ECO:0000256" key="2">
    <source>
        <dbReference type="ARBA" id="ARBA00022475"/>
    </source>
</evidence>
<dbReference type="GO" id="GO:0015744">
    <property type="term" value="P:succinate transport"/>
    <property type="evidence" value="ECO:0007669"/>
    <property type="project" value="TreeGrafter"/>
</dbReference>
<dbReference type="Pfam" id="PF06738">
    <property type="entry name" value="ThrE"/>
    <property type="match status" value="1"/>
</dbReference>
<organism evidence="9 11">
    <name type="scientific">Lactobacillus gasseri</name>
    <dbReference type="NCBI Taxonomy" id="1596"/>
    <lineage>
        <taxon>Bacteria</taxon>
        <taxon>Bacillati</taxon>
        <taxon>Bacillota</taxon>
        <taxon>Bacilli</taxon>
        <taxon>Lactobacillales</taxon>
        <taxon>Lactobacillaceae</taxon>
        <taxon>Lactobacillus</taxon>
    </lineage>
</organism>
<evidence type="ECO:0000259" key="8">
    <source>
        <dbReference type="Pfam" id="PF06738"/>
    </source>
</evidence>
<dbReference type="PANTHER" id="PTHR34390:SF2">
    <property type="entry name" value="SUCCINATE TRANSPORTER SUBUNIT YJJP-RELATED"/>
    <property type="match status" value="1"/>
</dbReference>
<keyword evidence="5 7" id="KW-0472">Membrane</keyword>
<dbReference type="AlphaFoldDB" id="A0A1V3Y0U1"/>
<keyword evidence="4 7" id="KW-1133">Transmembrane helix</keyword>
<comment type="subcellular location">
    <subcellularLocation>
        <location evidence="1">Cell membrane</location>
        <topology evidence="1">Multi-pass membrane protein</topology>
    </subcellularLocation>
</comment>
<reference evidence="9 11" key="1">
    <citation type="submission" date="2017-12" db="EMBL/GenBank/DDBJ databases">
        <title>Phylogenetic diversity of female urinary microbiome.</title>
        <authorList>
            <person name="Thomas-White K."/>
            <person name="Wolfe A.J."/>
        </authorList>
    </citation>
    <scope>NUCLEOTIDE SEQUENCE [LARGE SCALE GENOMIC DNA]</scope>
    <source>
        <strain evidence="9 11">UMB0099</strain>
    </source>
</reference>
<evidence type="ECO:0000256" key="6">
    <source>
        <dbReference type="ARBA" id="ARBA00034125"/>
    </source>
</evidence>